<evidence type="ECO:0000313" key="3">
    <source>
        <dbReference type="Proteomes" id="UP000439522"/>
    </source>
</evidence>
<sequence length="82" mass="8552">MISIEQCRAARALLDWSAQRLADEARVGVATVRRYESGAAIADASMLAIEKALRAAGITFVATGETSKGGGEGVRLSTTGLR</sequence>
<dbReference type="Gene3D" id="1.10.260.40">
    <property type="entry name" value="lambda repressor-like DNA-binding domains"/>
    <property type="match status" value="1"/>
</dbReference>
<evidence type="ECO:0000313" key="2">
    <source>
        <dbReference type="EMBL" id="MXO75349.1"/>
    </source>
</evidence>
<gene>
    <name evidence="2" type="ORF">GRI40_09000</name>
</gene>
<dbReference type="SUPFAM" id="SSF47413">
    <property type="entry name" value="lambda repressor-like DNA-binding domains"/>
    <property type="match status" value="1"/>
</dbReference>
<dbReference type="AlphaFoldDB" id="A0A6I4TCS0"/>
<reference evidence="2 3" key="1">
    <citation type="submission" date="2019-12" db="EMBL/GenBank/DDBJ databases">
        <title>Genomic-based taxomic classification of the family Erythrobacteraceae.</title>
        <authorList>
            <person name="Xu L."/>
        </authorList>
    </citation>
    <scope>NUCLEOTIDE SEQUENCE [LARGE SCALE GENOMIC DNA]</scope>
    <source>
        <strain evidence="2 3">100921-2</strain>
    </source>
</reference>
<dbReference type="CDD" id="cd00093">
    <property type="entry name" value="HTH_XRE"/>
    <property type="match status" value="1"/>
</dbReference>
<dbReference type="EMBL" id="WTZA01000001">
    <property type="protein sequence ID" value="MXO75349.1"/>
    <property type="molecule type" value="Genomic_DNA"/>
</dbReference>
<feature type="domain" description="HTH cro/C1-type" evidence="1">
    <location>
        <begin position="8"/>
        <end position="60"/>
    </location>
</feature>
<organism evidence="2 3">
    <name type="scientific">Tsuneonella aeria</name>
    <dbReference type="NCBI Taxonomy" id="1837929"/>
    <lineage>
        <taxon>Bacteria</taxon>
        <taxon>Pseudomonadati</taxon>
        <taxon>Pseudomonadota</taxon>
        <taxon>Alphaproteobacteria</taxon>
        <taxon>Sphingomonadales</taxon>
        <taxon>Erythrobacteraceae</taxon>
        <taxon>Tsuneonella</taxon>
    </lineage>
</organism>
<dbReference type="PROSITE" id="PS50943">
    <property type="entry name" value="HTH_CROC1"/>
    <property type="match status" value="1"/>
</dbReference>
<evidence type="ECO:0000259" key="1">
    <source>
        <dbReference type="PROSITE" id="PS50943"/>
    </source>
</evidence>
<name>A0A6I4TCS0_9SPHN</name>
<keyword evidence="3" id="KW-1185">Reference proteome</keyword>
<protein>
    <submittedName>
        <fullName evidence="2">Helix-turn-helix domain-containing protein</fullName>
    </submittedName>
</protein>
<dbReference type="Proteomes" id="UP000439522">
    <property type="component" value="Unassembled WGS sequence"/>
</dbReference>
<dbReference type="RefSeq" id="WP_160610999.1">
    <property type="nucleotide sequence ID" value="NZ_WTZA01000001.1"/>
</dbReference>
<dbReference type="InterPro" id="IPR010982">
    <property type="entry name" value="Lambda_DNA-bd_dom_sf"/>
</dbReference>
<accession>A0A6I4TCS0</accession>
<dbReference type="Pfam" id="PF01381">
    <property type="entry name" value="HTH_3"/>
    <property type="match status" value="1"/>
</dbReference>
<dbReference type="OrthoDB" id="7305227at2"/>
<proteinExistence type="predicted"/>
<dbReference type="InterPro" id="IPR001387">
    <property type="entry name" value="Cro/C1-type_HTH"/>
</dbReference>
<dbReference type="GO" id="GO:0003677">
    <property type="term" value="F:DNA binding"/>
    <property type="evidence" value="ECO:0007669"/>
    <property type="project" value="InterPro"/>
</dbReference>
<comment type="caution">
    <text evidence="2">The sequence shown here is derived from an EMBL/GenBank/DDBJ whole genome shotgun (WGS) entry which is preliminary data.</text>
</comment>